<dbReference type="EMBL" id="FNAC01000018">
    <property type="protein sequence ID" value="SDD18444.1"/>
    <property type="molecule type" value="Genomic_DNA"/>
</dbReference>
<protein>
    <submittedName>
        <fullName evidence="2">Uncharacterized protein</fullName>
    </submittedName>
</protein>
<keyword evidence="1" id="KW-0812">Transmembrane</keyword>
<proteinExistence type="predicted"/>
<keyword evidence="3" id="KW-1185">Reference proteome</keyword>
<dbReference type="Proteomes" id="UP000199060">
    <property type="component" value="Unassembled WGS sequence"/>
</dbReference>
<dbReference type="OrthoDB" id="6212711at2"/>
<feature type="transmembrane region" description="Helical" evidence="1">
    <location>
        <begin position="73"/>
        <end position="98"/>
    </location>
</feature>
<feature type="transmembrane region" description="Helical" evidence="1">
    <location>
        <begin position="20"/>
        <end position="41"/>
    </location>
</feature>
<sequence>MAEKESEGKIYFPFSSYDFFGYLIPGGIFFLTVFIFDYWAYDSMTFKHNPIWTLVRLFKPISENNHLNTFDSIAFILASLLVIYVIGHIIAALSSFFIDRMLIKKGHFYPIKSILIGQSRNDEGEKSIKGLFVLFNLSLGLLYGLSSVYLAIAYSVYKPITLYWHIILGVIFFLLIYSFVFMFSYSLTLKFTPKFYIIYNWLLNRLKSVIGNDDELSKKTLKRYKKFLKYELKIKPRNISSDPYWFSYSYIMRKSPSSNKLLINWLHLYSFSRNLSTGFYLSFLYCTLSIGFNSHFVQTNSFGEIYKFKVLVGILIPLTYWILSILFLLRFYYLYRSYYSKYVIRACVFLYDQSKRNSEL</sequence>
<feature type="transmembrane region" description="Helical" evidence="1">
    <location>
        <begin position="130"/>
        <end position="156"/>
    </location>
</feature>
<dbReference type="STRING" id="686796.SAMN04488104_10182"/>
<keyword evidence="1" id="KW-1133">Transmembrane helix</keyword>
<dbReference type="RefSeq" id="WP_092824085.1">
    <property type="nucleotide sequence ID" value="NZ_FNAC01000018.1"/>
</dbReference>
<keyword evidence="1" id="KW-0472">Membrane</keyword>
<name>A0A1G6SP57_9BACT</name>
<organism evidence="2 3">
    <name type="scientific">Algoriphagus faecimaris</name>
    <dbReference type="NCBI Taxonomy" id="686796"/>
    <lineage>
        <taxon>Bacteria</taxon>
        <taxon>Pseudomonadati</taxon>
        <taxon>Bacteroidota</taxon>
        <taxon>Cytophagia</taxon>
        <taxon>Cytophagales</taxon>
        <taxon>Cyclobacteriaceae</taxon>
        <taxon>Algoriphagus</taxon>
    </lineage>
</organism>
<gene>
    <name evidence="2" type="ORF">SAMN04488104_10182</name>
</gene>
<dbReference type="AlphaFoldDB" id="A0A1G6SP57"/>
<feature type="transmembrane region" description="Helical" evidence="1">
    <location>
        <begin position="162"/>
        <end position="185"/>
    </location>
</feature>
<evidence type="ECO:0000313" key="2">
    <source>
        <dbReference type="EMBL" id="SDD18444.1"/>
    </source>
</evidence>
<evidence type="ECO:0000313" key="3">
    <source>
        <dbReference type="Proteomes" id="UP000199060"/>
    </source>
</evidence>
<reference evidence="3" key="1">
    <citation type="submission" date="2016-10" db="EMBL/GenBank/DDBJ databases">
        <authorList>
            <person name="Varghese N."/>
            <person name="Submissions S."/>
        </authorList>
    </citation>
    <scope>NUCLEOTIDE SEQUENCE [LARGE SCALE GENOMIC DNA]</scope>
    <source>
        <strain evidence="3">DSM 23095</strain>
    </source>
</reference>
<feature type="transmembrane region" description="Helical" evidence="1">
    <location>
        <begin position="278"/>
        <end position="298"/>
    </location>
</feature>
<evidence type="ECO:0000256" key="1">
    <source>
        <dbReference type="SAM" id="Phobius"/>
    </source>
</evidence>
<accession>A0A1G6SP57</accession>
<feature type="transmembrane region" description="Helical" evidence="1">
    <location>
        <begin position="310"/>
        <end position="335"/>
    </location>
</feature>